<dbReference type="AlphaFoldDB" id="A0AAN4N4L9"/>
<evidence type="ECO:0000256" key="3">
    <source>
        <dbReference type="ARBA" id="ARBA00022448"/>
    </source>
</evidence>
<name>A0AAN4N4L9_BACFG</name>
<keyword evidence="4" id="KW-1003">Cell membrane</keyword>
<dbReference type="GO" id="GO:0033214">
    <property type="term" value="P:siderophore-iron import into cell"/>
    <property type="evidence" value="ECO:0007669"/>
    <property type="project" value="TreeGrafter"/>
</dbReference>
<evidence type="ECO:0000256" key="7">
    <source>
        <dbReference type="ARBA" id="ARBA00023136"/>
    </source>
</evidence>
<feature type="transmembrane region" description="Helical" evidence="8">
    <location>
        <begin position="237"/>
        <end position="259"/>
    </location>
</feature>
<dbReference type="PANTHER" id="PTHR30472">
    <property type="entry name" value="FERRIC ENTEROBACTIN TRANSPORT SYSTEM PERMEASE PROTEIN"/>
    <property type="match status" value="1"/>
</dbReference>
<accession>A0AAN4N4L9</accession>
<gene>
    <name evidence="9" type="ORF">M104_1422</name>
</gene>
<feature type="transmembrane region" description="Helical" evidence="8">
    <location>
        <begin position="189"/>
        <end position="211"/>
    </location>
</feature>
<evidence type="ECO:0000256" key="4">
    <source>
        <dbReference type="ARBA" id="ARBA00022475"/>
    </source>
</evidence>
<reference evidence="9 10" key="1">
    <citation type="submission" date="2014-02" db="EMBL/GenBank/DDBJ databases">
        <authorList>
            <person name="Sears C."/>
            <person name="Carroll K."/>
            <person name="Sack B.R."/>
            <person name="Qadri F."/>
            <person name="Myers L.L."/>
            <person name="Chung G.-T."/>
            <person name="Escheverria P."/>
            <person name="Fraser C.M."/>
            <person name="Sadzewicz L."/>
            <person name="Shefchek K.A."/>
            <person name="Tallon L."/>
            <person name="Das S.P."/>
            <person name="Daugherty S."/>
            <person name="Mongodin E.F."/>
        </authorList>
    </citation>
    <scope>NUCLEOTIDE SEQUENCE [LARGE SCALE GENOMIC DNA]</scope>
    <source>
        <strain evidence="9 10">1007-1-F #10</strain>
    </source>
</reference>
<evidence type="ECO:0000256" key="2">
    <source>
        <dbReference type="ARBA" id="ARBA00007935"/>
    </source>
</evidence>
<dbReference type="GO" id="GO:0022857">
    <property type="term" value="F:transmembrane transporter activity"/>
    <property type="evidence" value="ECO:0007669"/>
    <property type="project" value="InterPro"/>
</dbReference>
<keyword evidence="7 8" id="KW-0472">Membrane</keyword>
<dbReference type="Gene3D" id="1.10.3470.10">
    <property type="entry name" value="ABC transporter involved in vitamin B12 uptake, BtuC"/>
    <property type="match status" value="1"/>
</dbReference>
<keyword evidence="6 8" id="KW-1133">Transmembrane helix</keyword>
<dbReference type="InterPro" id="IPR037294">
    <property type="entry name" value="ABC_BtuC-like"/>
</dbReference>
<comment type="similarity">
    <text evidence="2">Belongs to the binding-protein-dependent transport system permease family. FecCD subfamily.</text>
</comment>
<evidence type="ECO:0000313" key="9">
    <source>
        <dbReference type="EMBL" id="EYA15475.1"/>
    </source>
</evidence>
<dbReference type="EMBL" id="JGEA01000016">
    <property type="protein sequence ID" value="EYA15475.1"/>
    <property type="molecule type" value="Genomic_DNA"/>
</dbReference>
<feature type="transmembrane region" description="Helical" evidence="8">
    <location>
        <begin position="310"/>
        <end position="327"/>
    </location>
</feature>
<dbReference type="SUPFAM" id="SSF81345">
    <property type="entry name" value="ABC transporter involved in vitamin B12 uptake, BtuC"/>
    <property type="match status" value="1"/>
</dbReference>
<evidence type="ECO:0000256" key="1">
    <source>
        <dbReference type="ARBA" id="ARBA00004651"/>
    </source>
</evidence>
<comment type="subcellular location">
    <subcellularLocation>
        <location evidence="1">Cell membrane</location>
        <topology evidence="1">Multi-pass membrane protein</topology>
    </subcellularLocation>
</comment>
<dbReference type="Pfam" id="PF01032">
    <property type="entry name" value="FecCD"/>
    <property type="match status" value="1"/>
</dbReference>
<feature type="transmembrane region" description="Helical" evidence="8">
    <location>
        <begin position="121"/>
        <end position="140"/>
    </location>
</feature>
<comment type="caution">
    <text evidence="9">The sequence shown here is derived from an EMBL/GenBank/DDBJ whole genome shotgun (WGS) entry which is preliminary data.</text>
</comment>
<protein>
    <submittedName>
        <fullName evidence="9">FecCD transport family protein</fullName>
    </submittedName>
</protein>
<feature type="transmembrane region" description="Helical" evidence="8">
    <location>
        <begin position="59"/>
        <end position="80"/>
    </location>
</feature>
<feature type="transmembrane region" description="Helical" evidence="8">
    <location>
        <begin position="92"/>
        <end position="115"/>
    </location>
</feature>
<evidence type="ECO:0000256" key="6">
    <source>
        <dbReference type="ARBA" id="ARBA00022989"/>
    </source>
</evidence>
<feature type="transmembrane region" description="Helical" evidence="8">
    <location>
        <begin position="279"/>
        <end position="298"/>
    </location>
</feature>
<sequence>MKHYRLFLLLIGLLVLAFLADIAIGSVSLSIRDVWNTFIGSNDNLIYREIILNHRLPKALTAILAGASLSVAGVLMQTLFHNPLAGPDVLGVTSGASLGVALLTLGTSSLPLWLITGWGQVTAAIIGAIGVLLLVIIVSIKIPQTISLLIIGMMFGNFAGAIVSILQSMSNPDTLKLFITWTFGSLSSVGWEQMSVMAPVIACGILTALLLQKQLNILLLGKNYANGLGVSVPRLRLWIILATALLAGTSTAFTGPIAFIGITIPHVARGLFGSPNHRIILPTSMLCGAITLLVCDLISQLPGMQGTLPINAVTALFGSPIIVWIILRNSYINK</sequence>
<dbReference type="InterPro" id="IPR000522">
    <property type="entry name" value="ABC_transptr_permease_BtuC"/>
</dbReference>
<dbReference type="Proteomes" id="UP000022433">
    <property type="component" value="Unassembled WGS sequence"/>
</dbReference>
<evidence type="ECO:0000256" key="8">
    <source>
        <dbReference type="SAM" id="Phobius"/>
    </source>
</evidence>
<organism evidence="9 10">
    <name type="scientific">Bacteroides fragilis str. 1007-1-F #10</name>
    <dbReference type="NCBI Taxonomy" id="1339295"/>
    <lineage>
        <taxon>Bacteria</taxon>
        <taxon>Pseudomonadati</taxon>
        <taxon>Bacteroidota</taxon>
        <taxon>Bacteroidia</taxon>
        <taxon>Bacteroidales</taxon>
        <taxon>Bacteroidaceae</taxon>
        <taxon>Bacteroides</taxon>
    </lineage>
</organism>
<dbReference type="RefSeq" id="WP_032532965.1">
    <property type="nucleotide sequence ID" value="NZ_JGEA01000016.1"/>
</dbReference>
<keyword evidence="3" id="KW-0813">Transport</keyword>
<dbReference type="GO" id="GO:0005886">
    <property type="term" value="C:plasma membrane"/>
    <property type="evidence" value="ECO:0007669"/>
    <property type="project" value="UniProtKB-SubCell"/>
</dbReference>
<keyword evidence="5 8" id="KW-0812">Transmembrane</keyword>
<feature type="transmembrane region" description="Helical" evidence="8">
    <location>
        <begin position="147"/>
        <end position="169"/>
    </location>
</feature>
<evidence type="ECO:0000313" key="10">
    <source>
        <dbReference type="Proteomes" id="UP000022433"/>
    </source>
</evidence>
<proteinExistence type="inferred from homology"/>
<dbReference type="CDD" id="cd06550">
    <property type="entry name" value="TM_ABC_iron-siderophores_like"/>
    <property type="match status" value="1"/>
</dbReference>
<dbReference type="PANTHER" id="PTHR30472:SF41">
    <property type="entry name" value="TRANSPORT SYSTEM PERMEASE PROTEIN"/>
    <property type="match status" value="1"/>
</dbReference>
<evidence type="ECO:0000256" key="5">
    <source>
        <dbReference type="ARBA" id="ARBA00022692"/>
    </source>
</evidence>